<feature type="region of interest" description="Disordered" evidence="1">
    <location>
        <begin position="101"/>
        <end position="122"/>
    </location>
</feature>
<feature type="compositionally biased region" description="Basic and acidic residues" evidence="1">
    <location>
        <begin position="24"/>
        <end position="44"/>
    </location>
</feature>
<evidence type="ECO:0000256" key="1">
    <source>
        <dbReference type="SAM" id="MobiDB-lite"/>
    </source>
</evidence>
<feature type="non-terminal residue" evidence="2">
    <location>
        <position position="1"/>
    </location>
</feature>
<accession>A0A0F8WHC0</accession>
<feature type="compositionally biased region" description="Basic and acidic residues" evidence="1">
    <location>
        <begin position="106"/>
        <end position="122"/>
    </location>
</feature>
<dbReference type="EMBL" id="LAZR01065215">
    <property type="protein sequence ID" value="KKK55993.1"/>
    <property type="molecule type" value="Genomic_DNA"/>
</dbReference>
<proteinExistence type="predicted"/>
<organism evidence="2">
    <name type="scientific">marine sediment metagenome</name>
    <dbReference type="NCBI Taxonomy" id="412755"/>
    <lineage>
        <taxon>unclassified sequences</taxon>
        <taxon>metagenomes</taxon>
        <taxon>ecological metagenomes</taxon>
    </lineage>
</organism>
<protein>
    <submittedName>
        <fullName evidence="2">Uncharacterized protein</fullName>
    </submittedName>
</protein>
<feature type="region of interest" description="Disordered" evidence="1">
    <location>
        <begin position="1"/>
        <end position="70"/>
    </location>
</feature>
<gene>
    <name evidence="2" type="ORF">LCGC14_3068970</name>
</gene>
<name>A0A0F8WHC0_9ZZZZ</name>
<dbReference type="AlphaFoldDB" id="A0A0F8WHC0"/>
<evidence type="ECO:0000313" key="2">
    <source>
        <dbReference type="EMBL" id="KKK55993.1"/>
    </source>
</evidence>
<reference evidence="2" key="1">
    <citation type="journal article" date="2015" name="Nature">
        <title>Complex archaea that bridge the gap between prokaryotes and eukaryotes.</title>
        <authorList>
            <person name="Spang A."/>
            <person name="Saw J.H."/>
            <person name="Jorgensen S.L."/>
            <person name="Zaremba-Niedzwiedzka K."/>
            <person name="Martijn J."/>
            <person name="Lind A.E."/>
            <person name="van Eijk R."/>
            <person name="Schleper C."/>
            <person name="Guy L."/>
            <person name="Ettema T.J."/>
        </authorList>
    </citation>
    <scope>NUCLEOTIDE SEQUENCE</scope>
</reference>
<comment type="caution">
    <text evidence="2">The sequence shown here is derived from an EMBL/GenBank/DDBJ whole genome shotgun (WGS) entry which is preliminary data.</text>
</comment>
<sequence>PGPADPAATPESKKSGNGRRGKRADKTEQAEFEKAQGDASRDEITGSWAGTDPEPVAPRSPRERYPDMSSPGAQLMLELVINEESLGAWWDTNKERVDALPPADQRAIRAESDAIENRDQVE</sequence>